<dbReference type="HOGENOM" id="CLU_000680_21_0_1"/>
<evidence type="ECO:0000313" key="4">
    <source>
        <dbReference type="Proteomes" id="UP000026915"/>
    </source>
</evidence>
<dbReference type="Proteomes" id="UP000026915">
    <property type="component" value="Chromosome 8"/>
</dbReference>
<keyword evidence="1" id="KW-0812">Transmembrane</keyword>
<dbReference type="SUPFAM" id="SSF53098">
    <property type="entry name" value="Ribonuclease H-like"/>
    <property type="match status" value="1"/>
</dbReference>
<dbReference type="PANTHER" id="PTHR33033">
    <property type="entry name" value="POLYNUCLEOTIDYL TRANSFERASE, RIBONUCLEASE H-LIKE SUPERFAMILY PROTEIN-RELATED"/>
    <property type="match status" value="1"/>
</dbReference>
<dbReference type="OMA" id="KFAQMGH"/>
<name>A0A061FHB9_THECC</name>
<accession>A0A061FHB9</accession>
<dbReference type="GO" id="GO:0004523">
    <property type="term" value="F:RNA-DNA hybrid ribonuclease activity"/>
    <property type="evidence" value="ECO:0007669"/>
    <property type="project" value="InterPro"/>
</dbReference>
<feature type="transmembrane region" description="Helical" evidence="1">
    <location>
        <begin position="173"/>
        <end position="193"/>
    </location>
</feature>
<dbReference type="InterPro" id="IPR002156">
    <property type="entry name" value="RNaseH_domain"/>
</dbReference>
<dbReference type="InterPro" id="IPR012337">
    <property type="entry name" value="RNaseH-like_sf"/>
</dbReference>
<dbReference type="Gene3D" id="3.30.420.10">
    <property type="entry name" value="Ribonuclease H-like superfamily/Ribonuclease H"/>
    <property type="match status" value="1"/>
</dbReference>
<dbReference type="CDD" id="cd06222">
    <property type="entry name" value="RNase_H_like"/>
    <property type="match status" value="1"/>
</dbReference>
<dbReference type="InParanoid" id="A0A061FHB9"/>
<evidence type="ECO:0000313" key="3">
    <source>
        <dbReference type="EMBL" id="EOY16102.1"/>
    </source>
</evidence>
<dbReference type="GO" id="GO:0003676">
    <property type="term" value="F:nucleic acid binding"/>
    <property type="evidence" value="ECO:0007669"/>
    <property type="project" value="InterPro"/>
</dbReference>
<dbReference type="AlphaFoldDB" id="A0A061FHB9"/>
<keyword evidence="1" id="KW-1133">Transmembrane helix</keyword>
<proteinExistence type="predicted"/>
<evidence type="ECO:0000259" key="2">
    <source>
        <dbReference type="PROSITE" id="PS50879"/>
    </source>
</evidence>
<dbReference type="PROSITE" id="PS50879">
    <property type="entry name" value="RNASE_H_1"/>
    <property type="match status" value="1"/>
</dbReference>
<dbReference type="Pfam" id="PF13456">
    <property type="entry name" value="RVT_3"/>
    <property type="match status" value="1"/>
</dbReference>
<protein>
    <recommendedName>
        <fullName evidence="2">RNase H type-1 domain-containing protein</fullName>
    </recommendedName>
</protein>
<evidence type="ECO:0000256" key="1">
    <source>
        <dbReference type="SAM" id="Phobius"/>
    </source>
</evidence>
<feature type="domain" description="RNase H type-1" evidence="2">
    <location>
        <begin position="65"/>
        <end position="201"/>
    </location>
</feature>
<dbReference type="InterPro" id="IPR044730">
    <property type="entry name" value="RNase_H-like_dom_plant"/>
</dbReference>
<organism evidence="3 4">
    <name type="scientific">Theobroma cacao</name>
    <name type="common">Cacao</name>
    <name type="synonym">Cocoa</name>
    <dbReference type="NCBI Taxonomy" id="3641"/>
    <lineage>
        <taxon>Eukaryota</taxon>
        <taxon>Viridiplantae</taxon>
        <taxon>Streptophyta</taxon>
        <taxon>Embryophyta</taxon>
        <taxon>Tracheophyta</taxon>
        <taxon>Spermatophyta</taxon>
        <taxon>Magnoliopsida</taxon>
        <taxon>eudicotyledons</taxon>
        <taxon>Gunneridae</taxon>
        <taxon>Pentapetalae</taxon>
        <taxon>rosids</taxon>
        <taxon>malvids</taxon>
        <taxon>Malvales</taxon>
        <taxon>Malvaceae</taxon>
        <taxon>Byttnerioideae</taxon>
        <taxon>Theobroma</taxon>
    </lineage>
</organism>
<keyword evidence="4" id="KW-1185">Reference proteome</keyword>
<keyword evidence="1" id="KW-0472">Membrane</keyword>
<dbReference type="EMBL" id="CM001886">
    <property type="protein sequence ID" value="EOY16102.1"/>
    <property type="molecule type" value="Genomic_DNA"/>
</dbReference>
<gene>
    <name evidence="3" type="ORF">TCM_034977</name>
</gene>
<reference evidence="3 4" key="1">
    <citation type="journal article" date="2013" name="Genome Biol.">
        <title>The genome sequence of the most widely cultivated cacao type and its use to identify candidate genes regulating pod color.</title>
        <authorList>
            <person name="Motamayor J.C."/>
            <person name="Mockaitis K."/>
            <person name="Schmutz J."/>
            <person name="Haiminen N."/>
            <person name="Iii D.L."/>
            <person name="Cornejo O."/>
            <person name="Findley S.D."/>
            <person name="Zheng P."/>
            <person name="Utro F."/>
            <person name="Royaert S."/>
            <person name="Saski C."/>
            <person name="Jenkins J."/>
            <person name="Podicheti R."/>
            <person name="Zhao M."/>
            <person name="Scheffler B.E."/>
            <person name="Stack J.C."/>
            <person name="Feltus F.A."/>
            <person name="Mustiga G.M."/>
            <person name="Amores F."/>
            <person name="Phillips W."/>
            <person name="Marelli J.P."/>
            <person name="May G.D."/>
            <person name="Shapiro H."/>
            <person name="Ma J."/>
            <person name="Bustamante C.D."/>
            <person name="Schnell R.J."/>
            <person name="Main D."/>
            <person name="Gilbert D."/>
            <person name="Parida L."/>
            <person name="Kuhn D.N."/>
        </authorList>
    </citation>
    <scope>NUCLEOTIDE SEQUENCE [LARGE SCALE GENOMIC DNA]</scope>
    <source>
        <strain evidence="4">cv. Matina 1-6</strain>
    </source>
</reference>
<sequence length="201" mass="23093">MTFNGKLWDSFQIFDLVKTRMAWWTRSKWKDETSSVMDIFRTPQQTTLSKKPLKKKITVEWKAPNHGQLKFNIDGAAKGNPGEFGIGGVLRDSHGRVFMTFSKATGVGDASRAELLAIKEALFIYVASNRVDSHQLVLKSDSVNVIKWVKCPEIVPWRHRKHILHIIKLTDPVWGGFLCFDWTSIVLVFWVVFATDYLHPF</sequence>
<dbReference type="PANTHER" id="PTHR33033:SF83">
    <property type="entry name" value="REVERSE TRANSCRIPTASE-LIKE PROTEIN"/>
    <property type="match status" value="1"/>
</dbReference>
<dbReference type="Gramene" id="EOY16102">
    <property type="protein sequence ID" value="EOY16102"/>
    <property type="gene ID" value="TCM_034977"/>
</dbReference>
<dbReference type="InterPro" id="IPR036397">
    <property type="entry name" value="RNaseH_sf"/>
</dbReference>